<feature type="domain" description="HTH merR-type" evidence="2">
    <location>
        <begin position="11"/>
        <end position="59"/>
    </location>
</feature>
<evidence type="ECO:0000313" key="4">
    <source>
        <dbReference type="Proteomes" id="UP000053947"/>
    </source>
</evidence>
<evidence type="ECO:0000256" key="1">
    <source>
        <dbReference type="SAM" id="MobiDB-lite"/>
    </source>
</evidence>
<proteinExistence type="predicted"/>
<dbReference type="EMBL" id="LFDV01000002">
    <property type="protein sequence ID" value="KTB48497.1"/>
    <property type="molecule type" value="Genomic_DNA"/>
</dbReference>
<comment type="caution">
    <text evidence="3">The sequence shown here is derived from an EMBL/GenBank/DDBJ whole genome shotgun (WGS) entry which is preliminary data.</text>
</comment>
<dbReference type="OrthoDB" id="9802944at2"/>
<gene>
    <name evidence="3" type="ORF">DEALK_13430</name>
</gene>
<dbReference type="RefSeq" id="WP_058439470.1">
    <property type="nucleotide sequence ID" value="NZ_KQ758903.1"/>
</dbReference>
<dbReference type="STRING" id="1217799.DEALK_13430"/>
<dbReference type="Gene3D" id="1.10.1660.10">
    <property type="match status" value="1"/>
</dbReference>
<feature type="region of interest" description="Disordered" evidence="1">
    <location>
        <begin position="61"/>
        <end position="80"/>
    </location>
</feature>
<dbReference type="AlphaFoldDB" id="A0A0W0GIX6"/>
<organism evidence="3 4">
    <name type="scientific">Dehalogenimonas alkenigignens</name>
    <dbReference type="NCBI Taxonomy" id="1217799"/>
    <lineage>
        <taxon>Bacteria</taxon>
        <taxon>Bacillati</taxon>
        <taxon>Chloroflexota</taxon>
        <taxon>Dehalococcoidia</taxon>
        <taxon>Dehalococcoidales</taxon>
        <taxon>Dehalococcoidaceae</taxon>
        <taxon>Dehalogenimonas</taxon>
    </lineage>
</organism>
<dbReference type="GO" id="GO:0006355">
    <property type="term" value="P:regulation of DNA-templated transcription"/>
    <property type="evidence" value="ECO:0007669"/>
    <property type="project" value="InterPro"/>
</dbReference>
<evidence type="ECO:0000313" key="3">
    <source>
        <dbReference type="EMBL" id="KTB48497.1"/>
    </source>
</evidence>
<name>A0A0W0GIX6_9CHLR</name>
<protein>
    <submittedName>
        <fullName evidence="3">MerR HTH family regulatory protein</fullName>
    </submittedName>
</protein>
<dbReference type="Proteomes" id="UP000053947">
    <property type="component" value="Unassembled WGS sequence"/>
</dbReference>
<keyword evidence="4" id="KW-1185">Reference proteome</keyword>
<reference evidence="3 4" key="1">
    <citation type="submission" date="2015-06" db="EMBL/GenBank/DDBJ databases">
        <title>Genome sequence of the organohalide-respiring Dehalogenimonas alkenigignens type strain (IP3-3T).</title>
        <authorList>
            <person name="Key T.A."/>
            <person name="Richmond D.P."/>
            <person name="Bowman K.S."/>
            <person name="Cho Y.-J."/>
            <person name="Chun J."/>
            <person name="da Costa M.S."/>
            <person name="Rainey F.A."/>
            <person name="Moe W.M."/>
        </authorList>
    </citation>
    <scope>NUCLEOTIDE SEQUENCE [LARGE SCALE GENOMIC DNA]</scope>
    <source>
        <strain evidence="3 4">IP3-3</strain>
    </source>
</reference>
<dbReference type="Pfam" id="PF13411">
    <property type="entry name" value="MerR_1"/>
    <property type="match status" value="1"/>
</dbReference>
<accession>A0A0W0GIX6</accession>
<dbReference type="GO" id="GO:0003677">
    <property type="term" value="F:DNA binding"/>
    <property type="evidence" value="ECO:0007669"/>
    <property type="project" value="InterPro"/>
</dbReference>
<dbReference type="SUPFAM" id="SSF46955">
    <property type="entry name" value="Putative DNA-binding domain"/>
    <property type="match status" value="1"/>
</dbReference>
<dbReference type="InterPro" id="IPR000551">
    <property type="entry name" value="MerR-type_HTH_dom"/>
</dbReference>
<evidence type="ECO:0000259" key="2">
    <source>
        <dbReference type="Pfam" id="PF13411"/>
    </source>
</evidence>
<dbReference type="InterPro" id="IPR009061">
    <property type="entry name" value="DNA-bd_dom_put_sf"/>
</dbReference>
<sequence length="80" mass="8970">MSVILKGVKYYRTAEVCDLAGISRTTLFRWLKSNLLGSAVARDRRGWRLFTEAEVEMLKAEADRVDGESDNPNISHAGAR</sequence>